<keyword evidence="3" id="KW-1185">Reference proteome</keyword>
<keyword evidence="1" id="KW-0732">Signal</keyword>
<feature type="signal peptide" evidence="1">
    <location>
        <begin position="1"/>
        <end position="19"/>
    </location>
</feature>
<dbReference type="RefSeq" id="WP_222823578.1">
    <property type="nucleotide sequence ID" value="NZ_JAHWXP010000001.1"/>
</dbReference>
<protein>
    <submittedName>
        <fullName evidence="2">Uncharacterized protein</fullName>
    </submittedName>
</protein>
<dbReference type="EMBL" id="JAHWXP010000001">
    <property type="protein sequence ID" value="MBY8335821.1"/>
    <property type="molecule type" value="Genomic_DNA"/>
</dbReference>
<sequence>MIARIVALFTLAAAIAVFATAPLEAQRTGTRLGGNAKKSDPEAVLRVVAQCAADRKPAYALALLDALPGSDEESRQFRRGLGDLSNCMDYDRNLAVGSDIMTASALAFRLMLVEQMVANRLKSPVDTAAIGGGAPWFLALIPEGESEVQADARYMVLMEFGDCVVSAAPSQSVAFISATPGTAGEQTAIQGLVPFLGPCIASGDEIQLTPAMLRRALSEPLYHRMAQAG</sequence>
<comment type="caution">
    <text evidence="2">The sequence shown here is derived from an EMBL/GenBank/DDBJ whole genome shotgun (WGS) entry which is preliminary data.</text>
</comment>
<reference evidence="2 3" key="1">
    <citation type="submission" date="2021-07" db="EMBL/GenBank/DDBJ databases">
        <title>Alteriqipengyuania abyssalis NZ-12B nov, sp.nov isolated from deep sea sponge in pacific ocean.</title>
        <authorList>
            <person name="Tareen S."/>
            <person name="Wink J."/>
        </authorList>
    </citation>
    <scope>NUCLEOTIDE SEQUENCE [LARGE SCALE GENOMIC DNA]</scope>
    <source>
        <strain evidence="2 3">NZ-12B</strain>
    </source>
</reference>
<organism evidence="2 3">
    <name type="scientific">Alteriqipengyuania abyssalis</name>
    <dbReference type="NCBI Taxonomy" id="2860200"/>
    <lineage>
        <taxon>Bacteria</taxon>
        <taxon>Pseudomonadati</taxon>
        <taxon>Pseudomonadota</taxon>
        <taxon>Alphaproteobacteria</taxon>
        <taxon>Sphingomonadales</taxon>
        <taxon>Erythrobacteraceae</taxon>
        <taxon>Alteriqipengyuania</taxon>
    </lineage>
</organism>
<feature type="chain" id="PRO_5047449019" evidence="1">
    <location>
        <begin position="20"/>
        <end position="229"/>
    </location>
</feature>
<evidence type="ECO:0000256" key="1">
    <source>
        <dbReference type="SAM" id="SignalP"/>
    </source>
</evidence>
<gene>
    <name evidence="2" type="ORF">KYN89_02045</name>
</gene>
<evidence type="ECO:0000313" key="2">
    <source>
        <dbReference type="EMBL" id="MBY8335821.1"/>
    </source>
</evidence>
<proteinExistence type="predicted"/>
<dbReference type="Proteomes" id="UP000759298">
    <property type="component" value="Unassembled WGS sequence"/>
</dbReference>
<name>A0ABS7P9S8_9SPHN</name>
<evidence type="ECO:0000313" key="3">
    <source>
        <dbReference type="Proteomes" id="UP000759298"/>
    </source>
</evidence>
<accession>A0ABS7P9S8</accession>